<evidence type="ECO:0000256" key="3">
    <source>
        <dbReference type="SAM" id="MobiDB-lite"/>
    </source>
</evidence>
<dbReference type="InterPro" id="IPR000504">
    <property type="entry name" value="RRM_dom"/>
</dbReference>
<dbReference type="PANTHER" id="PTHR48025">
    <property type="entry name" value="OS02G0815200 PROTEIN"/>
    <property type="match status" value="1"/>
</dbReference>
<dbReference type="PROSITE" id="PS50102">
    <property type="entry name" value="RRM"/>
    <property type="match status" value="2"/>
</dbReference>
<feature type="region of interest" description="Disordered" evidence="3">
    <location>
        <begin position="71"/>
        <end position="103"/>
    </location>
</feature>
<dbReference type="EMBL" id="JAATIP010000315">
    <property type="protein sequence ID" value="KAF4352366.1"/>
    <property type="molecule type" value="Genomic_DNA"/>
</dbReference>
<dbReference type="InterPro" id="IPR035979">
    <property type="entry name" value="RBD_domain_sf"/>
</dbReference>
<evidence type="ECO:0000256" key="2">
    <source>
        <dbReference type="PROSITE-ProRule" id="PRU00176"/>
    </source>
</evidence>
<organism evidence="5 6">
    <name type="scientific">Cannabis sativa</name>
    <name type="common">Hemp</name>
    <name type="synonym">Marijuana</name>
    <dbReference type="NCBI Taxonomy" id="3483"/>
    <lineage>
        <taxon>Eukaryota</taxon>
        <taxon>Viridiplantae</taxon>
        <taxon>Streptophyta</taxon>
        <taxon>Embryophyta</taxon>
        <taxon>Tracheophyta</taxon>
        <taxon>Spermatophyta</taxon>
        <taxon>Magnoliopsida</taxon>
        <taxon>eudicotyledons</taxon>
        <taxon>Gunneridae</taxon>
        <taxon>Pentapetalae</taxon>
        <taxon>rosids</taxon>
        <taxon>fabids</taxon>
        <taxon>Rosales</taxon>
        <taxon>Cannabaceae</taxon>
        <taxon>Cannabis</taxon>
    </lineage>
</organism>
<dbReference type="PANTHER" id="PTHR48025:SF17">
    <property type="entry name" value="28 KDA RIBONUCLEOPROTEIN, CHLOROPLASTIC"/>
    <property type="match status" value="1"/>
</dbReference>
<dbReference type="InterPro" id="IPR012677">
    <property type="entry name" value="Nucleotide-bd_a/b_plait_sf"/>
</dbReference>
<name>A0A7J6E251_CANSA</name>
<reference evidence="5 6" key="1">
    <citation type="journal article" date="2020" name="bioRxiv">
        <title>Sequence and annotation of 42 cannabis genomes reveals extensive copy number variation in cannabinoid synthesis and pathogen resistance genes.</title>
        <authorList>
            <person name="Mckernan K.J."/>
            <person name="Helbert Y."/>
            <person name="Kane L.T."/>
            <person name="Ebling H."/>
            <person name="Zhang L."/>
            <person name="Liu B."/>
            <person name="Eaton Z."/>
            <person name="Mclaughlin S."/>
            <person name="Kingan S."/>
            <person name="Baybayan P."/>
            <person name="Concepcion G."/>
            <person name="Jordan M."/>
            <person name="Riva A."/>
            <person name="Barbazuk W."/>
            <person name="Harkins T."/>
        </authorList>
    </citation>
    <scope>NUCLEOTIDE SEQUENCE [LARGE SCALE GENOMIC DNA]</scope>
    <source>
        <strain evidence="6">cv. Jamaican Lion 4</strain>
        <tissue evidence="5">Leaf</tissue>
    </source>
</reference>
<comment type="caution">
    <text evidence="5">The sequence shown here is derived from an EMBL/GenBank/DDBJ whole genome shotgun (WGS) entry which is preliminary data.</text>
</comment>
<protein>
    <recommendedName>
        <fullName evidence="4">RRM domain-containing protein</fullName>
    </recommendedName>
</protein>
<evidence type="ECO:0000313" key="5">
    <source>
        <dbReference type="EMBL" id="KAF4352366.1"/>
    </source>
</evidence>
<accession>A0A7J6E251</accession>
<dbReference type="GO" id="GO:0003729">
    <property type="term" value="F:mRNA binding"/>
    <property type="evidence" value="ECO:0007669"/>
    <property type="project" value="TreeGrafter"/>
</dbReference>
<feature type="compositionally biased region" description="Low complexity" evidence="3">
    <location>
        <begin position="71"/>
        <end position="90"/>
    </location>
</feature>
<dbReference type="GO" id="GO:0009535">
    <property type="term" value="C:chloroplast thylakoid membrane"/>
    <property type="evidence" value="ECO:0007669"/>
    <property type="project" value="TreeGrafter"/>
</dbReference>
<feature type="domain" description="RRM" evidence="4">
    <location>
        <begin position="106"/>
        <end position="181"/>
    </location>
</feature>
<keyword evidence="1 2" id="KW-0694">RNA-binding</keyword>
<dbReference type="Proteomes" id="UP000525078">
    <property type="component" value="Unassembled WGS sequence"/>
</dbReference>
<feature type="domain" description="RRM" evidence="4">
    <location>
        <begin position="187"/>
        <end position="266"/>
    </location>
</feature>
<dbReference type="SMART" id="SM00360">
    <property type="entry name" value="RRM"/>
    <property type="match status" value="2"/>
</dbReference>
<dbReference type="GO" id="GO:1901259">
    <property type="term" value="P:chloroplast rRNA processing"/>
    <property type="evidence" value="ECO:0007669"/>
    <property type="project" value="TreeGrafter"/>
</dbReference>
<dbReference type="AlphaFoldDB" id="A0A7J6E251"/>
<gene>
    <name evidence="5" type="ORF">F8388_024478</name>
</gene>
<dbReference type="CDD" id="cd00590">
    <property type="entry name" value="RRM_SF"/>
    <property type="match status" value="1"/>
</dbReference>
<dbReference type="Pfam" id="PF00076">
    <property type="entry name" value="RRM_1"/>
    <property type="match status" value="2"/>
</dbReference>
<evidence type="ECO:0000256" key="1">
    <source>
        <dbReference type="ARBA" id="ARBA00022884"/>
    </source>
</evidence>
<proteinExistence type="predicted"/>
<evidence type="ECO:0000259" key="4">
    <source>
        <dbReference type="PROSITE" id="PS50102"/>
    </source>
</evidence>
<dbReference type="SUPFAM" id="SSF54928">
    <property type="entry name" value="RNA-binding domain, RBD"/>
    <property type="match status" value="2"/>
</dbReference>
<dbReference type="Gene3D" id="3.30.70.330">
    <property type="match status" value="2"/>
</dbReference>
<evidence type="ECO:0000313" key="6">
    <source>
        <dbReference type="Proteomes" id="UP000525078"/>
    </source>
</evidence>
<dbReference type="InterPro" id="IPR050502">
    <property type="entry name" value="Euk_RNA-bind_prot"/>
</dbReference>
<sequence>MASLRLICSPATTCFHIERQLSLTPLSFPNNTQSHSHISSSLFIPCRFPSNSLQLSPVTTKRVNNDFALHSTSTSTSQEQSLESSPLSGDSESEELESDTREVHKDKLYAENLPLDYTSQDVRTLFDKYGTVVDVTLPKNPKNRGIAFVTMGSPEEALAALNNLQSFEVEGGVLKIAYCRKRREVTFNLFVGNLSYDATDKDLKEFFNDEGHSVVSTEVIFRETIQKSLVYGYVSFKSKKEAEAALISVQGKVFMGRPIRIERSKYFIRNKQPATESAESELTSPELKSGGFNRLIGRRSWKRADFVVGEKLCEGCSKKSSISK</sequence>